<name>A0A507DIN1_9FUNG</name>
<sequence length="162" mass="17455">MSTAILSILSSLYLLPILVGGLSVWFYLSSTKTKGSHPNSSTSSSTTNTPSNMSSSSGQRSFTPAELSKFDGSNPTLPVYLAIKGTVFDVSAQRDMYKPGAGYHVFAGRDASRALGMSSLNPDDCVSDYSGLNPEDMETLDKWEAHYRKKYPVIGHVVTTSL</sequence>
<dbReference type="OrthoDB" id="899at2759"/>
<dbReference type="Pfam" id="PF00173">
    <property type="entry name" value="Cyt-b5"/>
    <property type="match status" value="1"/>
</dbReference>
<feature type="transmembrane region" description="Helical" evidence="3">
    <location>
        <begin position="6"/>
        <end position="28"/>
    </location>
</feature>
<dbReference type="Gene3D" id="3.10.120.10">
    <property type="entry name" value="Cytochrome b5-like heme/steroid binding domain"/>
    <property type="match status" value="1"/>
</dbReference>
<evidence type="ECO:0000259" key="4">
    <source>
        <dbReference type="SMART" id="SM01117"/>
    </source>
</evidence>
<evidence type="ECO:0000313" key="5">
    <source>
        <dbReference type="EMBL" id="TPX51406.1"/>
    </source>
</evidence>
<keyword evidence="3" id="KW-0472">Membrane</keyword>
<comment type="similarity">
    <text evidence="1">Belongs to the cytochrome b5 family. MAPR subfamily.</text>
</comment>
<evidence type="ECO:0000256" key="2">
    <source>
        <dbReference type="SAM" id="MobiDB-lite"/>
    </source>
</evidence>
<dbReference type="GO" id="GO:0016020">
    <property type="term" value="C:membrane"/>
    <property type="evidence" value="ECO:0007669"/>
    <property type="project" value="TreeGrafter"/>
</dbReference>
<gene>
    <name evidence="5" type="ORF">SeLEV6574_g00314</name>
    <name evidence="6" type="ORF">SeMB42_g00450</name>
</gene>
<dbReference type="STRING" id="286115.A0A507DIN1"/>
<dbReference type="FunFam" id="3.10.120.10:FF:000003">
    <property type="entry name" value="membrane-associated progesterone receptor component 1"/>
    <property type="match status" value="1"/>
</dbReference>
<feature type="region of interest" description="Disordered" evidence="2">
    <location>
        <begin position="33"/>
        <end position="69"/>
    </location>
</feature>
<dbReference type="GO" id="GO:0020037">
    <property type="term" value="F:heme binding"/>
    <property type="evidence" value="ECO:0007669"/>
    <property type="project" value="UniProtKB-ARBA"/>
</dbReference>
<dbReference type="Proteomes" id="UP000320475">
    <property type="component" value="Unassembled WGS sequence"/>
</dbReference>
<evidence type="ECO:0000256" key="1">
    <source>
        <dbReference type="ARBA" id="ARBA00038357"/>
    </source>
</evidence>
<dbReference type="PANTHER" id="PTHR10281">
    <property type="entry name" value="MEMBRANE-ASSOCIATED PROGESTERONE RECEPTOR COMPONENT-RELATED"/>
    <property type="match status" value="1"/>
</dbReference>
<dbReference type="SUPFAM" id="SSF55856">
    <property type="entry name" value="Cytochrome b5-like heme/steroid binding domain"/>
    <property type="match status" value="1"/>
</dbReference>
<reference evidence="7 8" key="1">
    <citation type="journal article" date="2019" name="Sci. Rep.">
        <title>Comparative genomics of chytrid fungi reveal insights into the obligate biotrophic and pathogenic lifestyle of Synchytrium endobioticum.</title>
        <authorList>
            <person name="van de Vossenberg B.T.L.H."/>
            <person name="Warris S."/>
            <person name="Nguyen H.D.T."/>
            <person name="van Gent-Pelzer M.P.E."/>
            <person name="Joly D.L."/>
            <person name="van de Geest H.C."/>
            <person name="Bonants P.J.M."/>
            <person name="Smith D.S."/>
            <person name="Levesque C.A."/>
            <person name="van der Lee T.A.J."/>
        </authorList>
    </citation>
    <scope>NUCLEOTIDE SEQUENCE [LARGE SCALE GENOMIC DNA]</scope>
    <source>
        <strain evidence="5 8">LEV6574</strain>
        <strain evidence="6 7">MB42</strain>
    </source>
</reference>
<dbReference type="EMBL" id="QEAN01000009">
    <property type="protein sequence ID" value="TPX54072.1"/>
    <property type="molecule type" value="Genomic_DNA"/>
</dbReference>
<dbReference type="EMBL" id="QEAM01000005">
    <property type="protein sequence ID" value="TPX51406.1"/>
    <property type="molecule type" value="Genomic_DNA"/>
</dbReference>
<accession>A0A507DIN1</accession>
<dbReference type="VEuPathDB" id="FungiDB:SeMB42_g00450"/>
<dbReference type="InterPro" id="IPR036400">
    <property type="entry name" value="Cyt_B5-like_heme/steroid_sf"/>
</dbReference>
<keyword evidence="7" id="KW-1185">Reference proteome</keyword>
<evidence type="ECO:0000313" key="7">
    <source>
        <dbReference type="Proteomes" id="UP000317494"/>
    </source>
</evidence>
<evidence type="ECO:0000256" key="3">
    <source>
        <dbReference type="SAM" id="Phobius"/>
    </source>
</evidence>
<proteinExistence type="inferred from homology"/>
<dbReference type="PANTHER" id="PTHR10281:SF76">
    <property type="entry name" value="CALCUTTA CUP-RELATED"/>
    <property type="match status" value="1"/>
</dbReference>
<evidence type="ECO:0000313" key="8">
    <source>
        <dbReference type="Proteomes" id="UP000320475"/>
    </source>
</evidence>
<dbReference type="InterPro" id="IPR001199">
    <property type="entry name" value="Cyt_B5-like_heme/steroid-bd"/>
</dbReference>
<dbReference type="AlphaFoldDB" id="A0A507DIN1"/>
<dbReference type="GO" id="GO:0012505">
    <property type="term" value="C:endomembrane system"/>
    <property type="evidence" value="ECO:0007669"/>
    <property type="project" value="TreeGrafter"/>
</dbReference>
<dbReference type="InterPro" id="IPR050577">
    <property type="entry name" value="MAPR/NEUFC/NENF-like"/>
</dbReference>
<keyword evidence="3" id="KW-1133">Transmembrane helix</keyword>
<feature type="domain" description="Cytochrome b5 heme-binding" evidence="4">
    <location>
        <begin position="62"/>
        <end position="158"/>
    </location>
</feature>
<keyword evidence="3" id="KW-0812">Transmembrane</keyword>
<organism evidence="5 8">
    <name type="scientific">Synchytrium endobioticum</name>
    <dbReference type="NCBI Taxonomy" id="286115"/>
    <lineage>
        <taxon>Eukaryota</taxon>
        <taxon>Fungi</taxon>
        <taxon>Fungi incertae sedis</taxon>
        <taxon>Chytridiomycota</taxon>
        <taxon>Chytridiomycota incertae sedis</taxon>
        <taxon>Chytridiomycetes</taxon>
        <taxon>Synchytriales</taxon>
        <taxon>Synchytriaceae</taxon>
        <taxon>Synchytrium</taxon>
    </lineage>
</organism>
<feature type="compositionally biased region" description="Low complexity" evidence="2">
    <location>
        <begin position="36"/>
        <end position="57"/>
    </location>
</feature>
<comment type="caution">
    <text evidence="5">The sequence shown here is derived from an EMBL/GenBank/DDBJ whole genome shotgun (WGS) entry which is preliminary data.</text>
</comment>
<evidence type="ECO:0000313" key="6">
    <source>
        <dbReference type="EMBL" id="TPX54072.1"/>
    </source>
</evidence>
<dbReference type="SMART" id="SM01117">
    <property type="entry name" value="Cyt-b5"/>
    <property type="match status" value="1"/>
</dbReference>
<protein>
    <recommendedName>
        <fullName evidence="4">Cytochrome b5 heme-binding domain-containing protein</fullName>
    </recommendedName>
</protein>
<dbReference type="Proteomes" id="UP000317494">
    <property type="component" value="Unassembled WGS sequence"/>
</dbReference>